<reference evidence="1 2" key="1">
    <citation type="submission" date="2015-01" db="EMBL/GenBank/DDBJ databases">
        <title>Evolution of Trichinella species and genotypes.</title>
        <authorList>
            <person name="Korhonen P.K."/>
            <person name="Edoardo P."/>
            <person name="Giuseppe L.R."/>
            <person name="Gasser R.B."/>
        </authorList>
    </citation>
    <scope>NUCLEOTIDE SEQUENCE [LARGE SCALE GENOMIC DNA]</scope>
    <source>
        <strain evidence="1">ISS120</strain>
    </source>
</reference>
<proteinExistence type="predicted"/>
<dbReference type="EMBL" id="JYDI01000791">
    <property type="protein sequence ID" value="KRY43980.1"/>
    <property type="molecule type" value="Genomic_DNA"/>
</dbReference>
<evidence type="ECO:0000313" key="2">
    <source>
        <dbReference type="Proteomes" id="UP000054653"/>
    </source>
</evidence>
<feature type="non-terminal residue" evidence="1">
    <location>
        <position position="1"/>
    </location>
</feature>
<sequence>LYYKIEFQIAVYISFCIAPIKITTSIVLAISQQIRFCTTFDQPLLFLRFSILAEIWLII</sequence>
<feature type="non-terminal residue" evidence="1">
    <location>
        <position position="59"/>
    </location>
</feature>
<protein>
    <submittedName>
        <fullName evidence="1">Uncharacterized protein</fullName>
    </submittedName>
</protein>
<comment type="caution">
    <text evidence="1">The sequence shown here is derived from an EMBL/GenBank/DDBJ whole genome shotgun (WGS) entry which is preliminary data.</text>
</comment>
<organism evidence="1 2">
    <name type="scientific">Trichinella britovi</name>
    <name type="common">Parasitic roundworm</name>
    <dbReference type="NCBI Taxonomy" id="45882"/>
    <lineage>
        <taxon>Eukaryota</taxon>
        <taxon>Metazoa</taxon>
        <taxon>Ecdysozoa</taxon>
        <taxon>Nematoda</taxon>
        <taxon>Enoplea</taxon>
        <taxon>Dorylaimia</taxon>
        <taxon>Trichinellida</taxon>
        <taxon>Trichinellidae</taxon>
        <taxon>Trichinella</taxon>
    </lineage>
</organism>
<gene>
    <name evidence="1" type="ORF">T03_3234</name>
</gene>
<evidence type="ECO:0000313" key="1">
    <source>
        <dbReference type="EMBL" id="KRY43980.1"/>
    </source>
</evidence>
<dbReference type="Proteomes" id="UP000054653">
    <property type="component" value="Unassembled WGS sequence"/>
</dbReference>
<dbReference type="AlphaFoldDB" id="A0A0V1C4N5"/>
<accession>A0A0V1C4N5</accession>
<keyword evidence="2" id="KW-1185">Reference proteome</keyword>
<name>A0A0V1C4N5_TRIBR</name>